<comment type="caution">
    <text evidence="2">The sequence shown here is derived from an EMBL/GenBank/DDBJ whole genome shotgun (WGS) entry which is preliminary data.</text>
</comment>
<dbReference type="RefSeq" id="WP_377303755.1">
    <property type="nucleotide sequence ID" value="NZ_JBHSMK010000004.1"/>
</dbReference>
<gene>
    <name evidence="2" type="ORF">ACFPME_07540</name>
</gene>
<protein>
    <submittedName>
        <fullName evidence="2">Uncharacterized protein</fullName>
    </submittedName>
</protein>
<reference evidence="3" key="1">
    <citation type="journal article" date="2019" name="Int. J. Syst. Evol. Microbiol.">
        <title>The Global Catalogue of Microorganisms (GCM) 10K type strain sequencing project: providing services to taxonomists for standard genome sequencing and annotation.</title>
        <authorList>
            <consortium name="The Broad Institute Genomics Platform"/>
            <consortium name="The Broad Institute Genome Sequencing Center for Infectious Disease"/>
            <person name="Wu L."/>
            <person name="Ma J."/>
        </authorList>
    </citation>
    <scope>NUCLEOTIDE SEQUENCE [LARGE SCALE GENOMIC DNA]</scope>
    <source>
        <strain evidence="3">JCM 17130</strain>
    </source>
</reference>
<organism evidence="2 3">
    <name type="scientific">Rhodanobacter umsongensis</name>
    <dbReference type="NCBI Taxonomy" id="633153"/>
    <lineage>
        <taxon>Bacteria</taxon>
        <taxon>Pseudomonadati</taxon>
        <taxon>Pseudomonadota</taxon>
        <taxon>Gammaproteobacteria</taxon>
        <taxon>Lysobacterales</taxon>
        <taxon>Rhodanobacteraceae</taxon>
        <taxon>Rhodanobacter</taxon>
    </lineage>
</organism>
<evidence type="ECO:0000313" key="2">
    <source>
        <dbReference type="EMBL" id="MFC5436406.1"/>
    </source>
</evidence>
<evidence type="ECO:0000313" key="3">
    <source>
        <dbReference type="Proteomes" id="UP001596013"/>
    </source>
</evidence>
<dbReference type="EMBL" id="JBHSMK010000004">
    <property type="protein sequence ID" value="MFC5436406.1"/>
    <property type="molecule type" value="Genomic_DNA"/>
</dbReference>
<evidence type="ECO:0000256" key="1">
    <source>
        <dbReference type="SAM" id="MobiDB-lite"/>
    </source>
</evidence>
<dbReference type="Proteomes" id="UP001596013">
    <property type="component" value="Unassembled WGS sequence"/>
</dbReference>
<accession>A0ABW0JL09</accession>
<feature type="compositionally biased region" description="Low complexity" evidence="1">
    <location>
        <begin position="21"/>
        <end position="31"/>
    </location>
</feature>
<keyword evidence="3" id="KW-1185">Reference proteome</keyword>
<sequence>MPKLSFHSPRFDPFAVEGTRAPGPKGVAAGAARDETDPDWQPM</sequence>
<proteinExistence type="predicted"/>
<name>A0ABW0JL09_9GAMM</name>
<feature type="region of interest" description="Disordered" evidence="1">
    <location>
        <begin position="1"/>
        <end position="43"/>
    </location>
</feature>